<dbReference type="AlphaFoldDB" id="A0A3N4NM30"/>
<dbReference type="Proteomes" id="UP000281332">
    <property type="component" value="Unassembled WGS sequence"/>
</dbReference>
<evidence type="ECO:0000313" key="1">
    <source>
        <dbReference type="EMBL" id="RPD94246.1"/>
    </source>
</evidence>
<name>A0A3N4NM30_9GAMM</name>
<organism evidence="1 2">
    <name type="scientific">Candidatus Pantoea deserta</name>
    <dbReference type="NCBI Taxonomy" id="1869313"/>
    <lineage>
        <taxon>Bacteria</taxon>
        <taxon>Pseudomonadati</taxon>
        <taxon>Pseudomonadota</taxon>
        <taxon>Gammaproteobacteria</taxon>
        <taxon>Enterobacterales</taxon>
        <taxon>Erwiniaceae</taxon>
        <taxon>Pantoea</taxon>
    </lineage>
</organism>
<protein>
    <submittedName>
        <fullName evidence="1">Uncharacterized protein</fullName>
    </submittedName>
</protein>
<comment type="caution">
    <text evidence="1">The sequence shown here is derived from an EMBL/GenBank/DDBJ whole genome shotgun (WGS) entry which is preliminary data.</text>
</comment>
<accession>A0A3N4NM30</accession>
<keyword evidence="2" id="KW-1185">Reference proteome</keyword>
<gene>
    <name evidence="1" type="ORF">BBB56_21430</name>
</gene>
<sequence>MDGTQLRHFIELVMLTVEPPVTMAFSSCTKLMRKSVPVKDINLISVRFVPGADIADIMMY</sequence>
<reference evidence="1 2" key="1">
    <citation type="submission" date="2018-11" db="EMBL/GenBank/DDBJ databases">
        <title>Whole genome sequencing of Pantoea sp. RIT388.</title>
        <authorList>
            <person name="Gan H.M."/>
            <person name="Hudson A.O."/>
        </authorList>
    </citation>
    <scope>NUCLEOTIDE SEQUENCE [LARGE SCALE GENOMIC DNA]</scope>
    <source>
        <strain evidence="1 2">RIT388</strain>
    </source>
</reference>
<evidence type="ECO:0000313" key="2">
    <source>
        <dbReference type="Proteomes" id="UP000281332"/>
    </source>
</evidence>
<proteinExistence type="predicted"/>
<dbReference type="EMBL" id="RMVG01000025">
    <property type="protein sequence ID" value="RPD94246.1"/>
    <property type="molecule type" value="Genomic_DNA"/>
</dbReference>